<feature type="compositionally biased region" description="Polar residues" evidence="1">
    <location>
        <begin position="56"/>
        <end position="82"/>
    </location>
</feature>
<feature type="compositionally biased region" description="Polar residues" evidence="1">
    <location>
        <begin position="33"/>
        <end position="46"/>
    </location>
</feature>
<dbReference type="HOGENOM" id="CLU_2137506_0_0_1"/>
<dbReference type="AlphaFoldDB" id="A0A0E0FK66"/>
<evidence type="ECO:0000313" key="2">
    <source>
        <dbReference type="EnsemblPlants" id="ONIVA01G13880.1"/>
    </source>
</evidence>
<evidence type="ECO:0000313" key="3">
    <source>
        <dbReference type="Proteomes" id="UP000006591"/>
    </source>
</evidence>
<accession>A0A0E0FK66</accession>
<name>A0A0E0FK66_ORYNI</name>
<protein>
    <submittedName>
        <fullName evidence="2">Uncharacterized protein</fullName>
    </submittedName>
</protein>
<dbReference type="Proteomes" id="UP000006591">
    <property type="component" value="Chromosome 1"/>
</dbReference>
<proteinExistence type="predicted"/>
<dbReference type="EnsemblPlants" id="ONIVA01G13880.1">
    <property type="protein sequence ID" value="ONIVA01G13880.1"/>
    <property type="gene ID" value="ONIVA01G13880"/>
</dbReference>
<feature type="compositionally biased region" description="Pro residues" evidence="1">
    <location>
        <begin position="91"/>
        <end position="101"/>
    </location>
</feature>
<reference evidence="2" key="2">
    <citation type="submission" date="2018-04" db="EMBL/GenBank/DDBJ databases">
        <title>OnivRS2 (Oryza nivara Reference Sequence Version 2).</title>
        <authorList>
            <person name="Zhang J."/>
            <person name="Kudrna D."/>
            <person name="Lee S."/>
            <person name="Talag J."/>
            <person name="Rajasekar S."/>
            <person name="Welchert J."/>
            <person name="Hsing Y.-I."/>
            <person name="Wing R.A."/>
        </authorList>
    </citation>
    <scope>NUCLEOTIDE SEQUENCE [LARGE SCALE GENOMIC DNA]</scope>
</reference>
<keyword evidence="3" id="KW-1185">Reference proteome</keyword>
<reference evidence="2" key="1">
    <citation type="submission" date="2015-04" db="UniProtKB">
        <authorList>
            <consortium name="EnsemblPlants"/>
        </authorList>
    </citation>
    <scope>IDENTIFICATION</scope>
    <source>
        <strain evidence="2">SL10</strain>
    </source>
</reference>
<sequence length="113" mass="12527">MGMERRSCPLASYTGRTVHLHAAPALTIRKLGTNETNSYPKNNNAPKGTWRKRNRVQPNNTATTRSPTWYKTSTAPSSSIVDPTQRHHQRPPPSPPLPSPPAVYARAQEFLVG</sequence>
<evidence type="ECO:0000256" key="1">
    <source>
        <dbReference type="SAM" id="MobiDB-lite"/>
    </source>
</evidence>
<organism evidence="2">
    <name type="scientific">Oryza nivara</name>
    <name type="common">Indian wild rice</name>
    <name type="synonym">Oryza sativa f. spontanea</name>
    <dbReference type="NCBI Taxonomy" id="4536"/>
    <lineage>
        <taxon>Eukaryota</taxon>
        <taxon>Viridiplantae</taxon>
        <taxon>Streptophyta</taxon>
        <taxon>Embryophyta</taxon>
        <taxon>Tracheophyta</taxon>
        <taxon>Spermatophyta</taxon>
        <taxon>Magnoliopsida</taxon>
        <taxon>Liliopsida</taxon>
        <taxon>Poales</taxon>
        <taxon>Poaceae</taxon>
        <taxon>BOP clade</taxon>
        <taxon>Oryzoideae</taxon>
        <taxon>Oryzeae</taxon>
        <taxon>Oryzinae</taxon>
        <taxon>Oryza</taxon>
    </lineage>
</organism>
<feature type="region of interest" description="Disordered" evidence="1">
    <location>
        <begin position="28"/>
        <end position="102"/>
    </location>
</feature>
<dbReference type="Gramene" id="ONIVA01G13880.1">
    <property type="protein sequence ID" value="ONIVA01G13880.1"/>
    <property type="gene ID" value="ONIVA01G13880"/>
</dbReference>